<reference evidence="2" key="1">
    <citation type="submission" date="2021-12" db="EMBL/GenBank/DDBJ databases">
        <authorList>
            <person name="King R."/>
        </authorList>
    </citation>
    <scope>NUCLEOTIDE SEQUENCE</scope>
</reference>
<feature type="compositionally biased region" description="Polar residues" evidence="1">
    <location>
        <begin position="82"/>
        <end position="96"/>
    </location>
</feature>
<name>A0A9P0FYD9_CHRIL</name>
<dbReference type="EMBL" id="LR824033">
    <property type="protein sequence ID" value="CAH0601910.1"/>
    <property type="molecule type" value="Genomic_DNA"/>
</dbReference>
<feature type="region of interest" description="Disordered" evidence="1">
    <location>
        <begin position="41"/>
        <end position="117"/>
    </location>
</feature>
<dbReference type="OrthoDB" id="6350539at2759"/>
<evidence type="ECO:0000256" key="1">
    <source>
        <dbReference type="SAM" id="MobiDB-lite"/>
    </source>
</evidence>
<organism evidence="2 3">
    <name type="scientific">Chrysodeixis includens</name>
    <name type="common">Soybean looper</name>
    <name type="synonym">Pseudoplusia includens</name>
    <dbReference type="NCBI Taxonomy" id="689277"/>
    <lineage>
        <taxon>Eukaryota</taxon>
        <taxon>Metazoa</taxon>
        <taxon>Ecdysozoa</taxon>
        <taxon>Arthropoda</taxon>
        <taxon>Hexapoda</taxon>
        <taxon>Insecta</taxon>
        <taxon>Pterygota</taxon>
        <taxon>Neoptera</taxon>
        <taxon>Endopterygota</taxon>
        <taxon>Lepidoptera</taxon>
        <taxon>Glossata</taxon>
        <taxon>Ditrysia</taxon>
        <taxon>Noctuoidea</taxon>
        <taxon>Noctuidae</taxon>
        <taxon>Plusiinae</taxon>
        <taxon>Chrysodeixis</taxon>
    </lineage>
</organism>
<feature type="compositionally biased region" description="Polar residues" evidence="1">
    <location>
        <begin position="104"/>
        <end position="117"/>
    </location>
</feature>
<protein>
    <recommendedName>
        <fullName evidence="4">Cytoskeleton-associated protein 2-like</fullName>
    </recommendedName>
</protein>
<evidence type="ECO:0000313" key="2">
    <source>
        <dbReference type="EMBL" id="CAH0601910.1"/>
    </source>
</evidence>
<gene>
    <name evidence="2" type="ORF">CINC_LOCUS9804</name>
</gene>
<dbReference type="Proteomes" id="UP001154114">
    <property type="component" value="Chromosome 30"/>
</dbReference>
<keyword evidence="3" id="KW-1185">Reference proteome</keyword>
<proteinExistence type="predicted"/>
<evidence type="ECO:0008006" key="4">
    <source>
        <dbReference type="Google" id="ProtNLM"/>
    </source>
</evidence>
<dbReference type="AlphaFoldDB" id="A0A9P0FYD9"/>
<accession>A0A9P0FYD9</accession>
<sequence length="654" mass="73452">MESVTDHLKRLREERIAREKARIEKLRELNLKKVAVKNHVHVNANTNTRRPSTVPVGAKPRQAPSQVKQEGKTGSLIPGPSEVSSKTTNAVKSASSAPRVPINQKPSTNGHKSTANITKTTANVTKTIPIVTKTPANTVKKVPVNEANKPKISSIQNNTRSVLTERKPDLISNLGCKQAFPLRKHNMTTNLKLRKSLAVTNTKPEPAAARKSMIPKIPGSSMTSQSQNSVFERLYKPKYTQENHVNDVKKLQTDPDYLKKVIRTTGLILNKRHTVFEASRPKAAPVRRSISAVHFKRIGKHELSNCIQKFSSIGEKLNSIHLKHINEDDNVKDEVVSAIRSERKKVKFMTPMSNFNTPRPEELQSRLKSWLAKRGKSMDSYHHLQCFGIHHLPHTIAFDSKQFDEENKENIAVESDSDDDSYSETMNEEVPATKQWRNVSSVNDSVDLNESHDTTATCSDVVNTDNVVVGALNDLTEILREGYDWQQCARWLRAIRERFPSAAHTAAYWECRAALEETRGDLPASVQCWEEAIANGTEHTVVEASLDQLLDKFMQLKISPNSGKRQPDPKFVDMKNVFKSTIIRFAVQQAKLRQSNQSEAPSYTVTPVRRSARLSAHWSGKRTPLQVCSTVREADEMLTEKPLFVPNNNLCGTP</sequence>
<evidence type="ECO:0000313" key="3">
    <source>
        <dbReference type="Proteomes" id="UP001154114"/>
    </source>
</evidence>